<feature type="transmembrane region" description="Helical" evidence="5">
    <location>
        <begin position="211"/>
        <end position="236"/>
    </location>
</feature>
<feature type="domain" description="STAS" evidence="6">
    <location>
        <begin position="441"/>
        <end position="556"/>
    </location>
</feature>
<dbReference type="CDD" id="cd07042">
    <property type="entry name" value="STAS_SulP_like_sulfate_transporter"/>
    <property type="match status" value="1"/>
</dbReference>
<dbReference type="PROSITE" id="PS50801">
    <property type="entry name" value="STAS"/>
    <property type="match status" value="1"/>
</dbReference>
<dbReference type="InterPro" id="IPR011547">
    <property type="entry name" value="SLC26A/SulP_dom"/>
</dbReference>
<feature type="transmembrane region" description="Helical" evidence="5">
    <location>
        <begin position="356"/>
        <end position="376"/>
    </location>
</feature>
<evidence type="ECO:0000313" key="8">
    <source>
        <dbReference type="Proteomes" id="UP000502498"/>
    </source>
</evidence>
<feature type="transmembrane region" description="Helical" evidence="5">
    <location>
        <begin position="132"/>
        <end position="152"/>
    </location>
</feature>
<protein>
    <submittedName>
        <fullName evidence="7">SulP family inorganic anion transporter</fullName>
    </submittedName>
</protein>
<proteinExistence type="predicted"/>
<feature type="transmembrane region" description="Helical" evidence="5">
    <location>
        <begin position="79"/>
        <end position="97"/>
    </location>
</feature>
<feature type="transmembrane region" description="Helical" evidence="5">
    <location>
        <begin position="50"/>
        <end position="67"/>
    </location>
</feature>
<dbReference type="Pfam" id="PF01740">
    <property type="entry name" value="STAS"/>
    <property type="match status" value="1"/>
</dbReference>
<dbReference type="Proteomes" id="UP000502498">
    <property type="component" value="Chromosome"/>
</dbReference>
<comment type="subcellular location">
    <subcellularLocation>
        <location evidence="1">Membrane</location>
        <topology evidence="1">Multi-pass membrane protein</topology>
    </subcellularLocation>
</comment>
<reference evidence="7 8" key="1">
    <citation type="submission" date="2020-05" db="EMBL/GenBank/DDBJ databases">
        <title>Strain PA2F3 complete genome.</title>
        <authorList>
            <person name="Kim Y.-S."/>
            <person name="Kim S.-J."/>
            <person name="Jung H.-k."/>
            <person name="Kim S.-E."/>
            <person name="Kim K.-H."/>
        </authorList>
    </citation>
    <scope>NUCLEOTIDE SEQUENCE [LARGE SCALE GENOMIC DNA]</scope>
    <source>
        <strain evidence="7 8">PA2F3</strain>
    </source>
</reference>
<evidence type="ECO:0000256" key="3">
    <source>
        <dbReference type="ARBA" id="ARBA00022989"/>
    </source>
</evidence>
<accession>A0A7D4UCU1</accession>
<feature type="transmembrane region" description="Helical" evidence="5">
    <location>
        <begin position="172"/>
        <end position="199"/>
    </location>
</feature>
<dbReference type="PANTHER" id="PTHR11814">
    <property type="entry name" value="SULFATE TRANSPORTER"/>
    <property type="match status" value="1"/>
</dbReference>
<dbReference type="InterPro" id="IPR002645">
    <property type="entry name" value="STAS_dom"/>
</dbReference>
<keyword evidence="3 5" id="KW-1133">Transmembrane helix</keyword>
<dbReference type="InterPro" id="IPR036513">
    <property type="entry name" value="STAS_dom_sf"/>
</dbReference>
<dbReference type="Gene3D" id="3.30.750.24">
    <property type="entry name" value="STAS domain"/>
    <property type="match status" value="1"/>
</dbReference>
<dbReference type="InterPro" id="IPR001902">
    <property type="entry name" value="SLC26A/SulP_fam"/>
</dbReference>
<feature type="transmembrane region" description="Helical" evidence="5">
    <location>
        <begin position="256"/>
        <end position="274"/>
    </location>
</feature>
<dbReference type="EMBL" id="CP054038">
    <property type="protein sequence ID" value="QKJ21223.1"/>
    <property type="molecule type" value="Genomic_DNA"/>
</dbReference>
<feature type="transmembrane region" description="Helical" evidence="5">
    <location>
        <begin position="388"/>
        <end position="414"/>
    </location>
</feature>
<evidence type="ECO:0000313" key="7">
    <source>
        <dbReference type="EMBL" id="QKJ21223.1"/>
    </source>
</evidence>
<feature type="transmembrane region" description="Helical" evidence="5">
    <location>
        <begin position="103"/>
        <end position="120"/>
    </location>
</feature>
<dbReference type="SUPFAM" id="SSF52091">
    <property type="entry name" value="SpoIIaa-like"/>
    <property type="match status" value="1"/>
</dbReference>
<sequence length="568" mass="58719">MALPKALVPVSMRGYKAAWLPRDVLAGVTLAAIAIPEVMGYTSIAQTPIVTGLYTILLPLLAFALLGSSKMLVVGGDSATAAILASGLVAAGVSGATPGSPEWVGLTSLTALVCGVLLVIARIARLGFIGDFLSSSVLIGFLTGVGIQVATGQIPDILGVPKGSGNWFEQQWAWLTSLGSVSWPTLGYGAATIAVIFAFKAWLPKIPGAIIAVVGLLILATVTDASAYGVEVVGAIQGGLPPIGLPAGITWGDLPAVLSTAFACFIIIIAQSAATSRSFAMKHGDRADVNRDIVGLAASNLAAGFSGTFVVNGSPTKTQILDGQGGRTQVANLTVVAVTLVVLLFLTDLLTDLPKAVLGGVVFVIGLELIDVKGLVRVARVRRREFFIAAATALTVFIVGVGAGVILAIALSLLDVVGRQYLAHAFVLGVRGKRGYEYVPAAPGGESAPGLIVFRYGADLFYANATRFVEEVQRLVTGAPHPVRWLILDAAGISDIDYSAGVALSGLIDWLDAHGVDLIVARPESDVLETLRIYGLRGRVPDDHVYADLDTAVRAFPGAGQGRGSQRG</sequence>
<dbReference type="GO" id="GO:0016020">
    <property type="term" value="C:membrane"/>
    <property type="evidence" value="ECO:0007669"/>
    <property type="project" value="UniProtKB-SubCell"/>
</dbReference>
<dbReference type="GO" id="GO:0055085">
    <property type="term" value="P:transmembrane transport"/>
    <property type="evidence" value="ECO:0007669"/>
    <property type="project" value="InterPro"/>
</dbReference>
<dbReference type="Pfam" id="PF00916">
    <property type="entry name" value="Sulfate_transp"/>
    <property type="match status" value="1"/>
</dbReference>
<evidence type="ECO:0000256" key="5">
    <source>
        <dbReference type="SAM" id="Phobius"/>
    </source>
</evidence>
<keyword evidence="2 5" id="KW-0812">Transmembrane</keyword>
<evidence type="ECO:0000256" key="2">
    <source>
        <dbReference type="ARBA" id="ARBA00022692"/>
    </source>
</evidence>
<evidence type="ECO:0000256" key="4">
    <source>
        <dbReference type="ARBA" id="ARBA00023136"/>
    </source>
</evidence>
<gene>
    <name evidence="7" type="ORF">HQM25_11890</name>
</gene>
<dbReference type="AlphaFoldDB" id="A0A7D4UCU1"/>
<evidence type="ECO:0000259" key="6">
    <source>
        <dbReference type="PROSITE" id="PS50801"/>
    </source>
</evidence>
<feature type="transmembrane region" description="Helical" evidence="5">
    <location>
        <begin position="330"/>
        <end position="350"/>
    </location>
</feature>
<organism evidence="7 8">
    <name type="scientific">Microbacterium hominis</name>
    <dbReference type="NCBI Taxonomy" id="162426"/>
    <lineage>
        <taxon>Bacteria</taxon>
        <taxon>Bacillati</taxon>
        <taxon>Actinomycetota</taxon>
        <taxon>Actinomycetes</taxon>
        <taxon>Micrococcales</taxon>
        <taxon>Microbacteriaceae</taxon>
        <taxon>Microbacterium</taxon>
    </lineage>
</organism>
<keyword evidence="4 5" id="KW-0472">Membrane</keyword>
<name>A0A7D4UCU1_9MICO</name>
<evidence type="ECO:0000256" key="1">
    <source>
        <dbReference type="ARBA" id="ARBA00004141"/>
    </source>
</evidence>